<accession>A0A5E4NF59</accession>
<dbReference type="Proteomes" id="UP000325440">
    <property type="component" value="Unassembled WGS sequence"/>
</dbReference>
<dbReference type="OrthoDB" id="6587994at2759"/>
<feature type="non-terminal residue" evidence="1">
    <location>
        <position position="1"/>
    </location>
</feature>
<dbReference type="AlphaFoldDB" id="A0A5E4NF59"/>
<evidence type="ECO:0000313" key="2">
    <source>
        <dbReference type="Proteomes" id="UP000325440"/>
    </source>
</evidence>
<name>A0A5E4NF59_9HEMI</name>
<proteinExistence type="predicted"/>
<keyword evidence="2" id="KW-1185">Reference proteome</keyword>
<evidence type="ECO:0000313" key="1">
    <source>
        <dbReference type="EMBL" id="VVC42347.1"/>
    </source>
</evidence>
<reference evidence="1 2" key="1">
    <citation type="submission" date="2019-08" db="EMBL/GenBank/DDBJ databases">
        <authorList>
            <person name="Alioto T."/>
            <person name="Alioto T."/>
            <person name="Gomez Garrido J."/>
        </authorList>
    </citation>
    <scope>NUCLEOTIDE SEQUENCE [LARGE SCALE GENOMIC DNA]</scope>
</reference>
<protein>
    <submittedName>
        <fullName evidence="1">Uncharacterized protein</fullName>
    </submittedName>
</protein>
<gene>
    <name evidence="1" type="ORF">CINCED_3A009264</name>
</gene>
<dbReference type="EMBL" id="CABPRJ010001947">
    <property type="protein sequence ID" value="VVC42347.1"/>
    <property type="molecule type" value="Genomic_DNA"/>
</dbReference>
<sequence length="86" mass="9872">MDKDLNEDDELSFLVIDGNEDGDILLPVLPQHLHCALHTLGLLATTDFQNILKNSNANKYHHPALSKCSTLWFFHEDRNYQKLLVI</sequence>
<organism evidence="1 2">
    <name type="scientific">Cinara cedri</name>
    <dbReference type="NCBI Taxonomy" id="506608"/>
    <lineage>
        <taxon>Eukaryota</taxon>
        <taxon>Metazoa</taxon>
        <taxon>Ecdysozoa</taxon>
        <taxon>Arthropoda</taxon>
        <taxon>Hexapoda</taxon>
        <taxon>Insecta</taxon>
        <taxon>Pterygota</taxon>
        <taxon>Neoptera</taxon>
        <taxon>Paraneoptera</taxon>
        <taxon>Hemiptera</taxon>
        <taxon>Sternorrhyncha</taxon>
        <taxon>Aphidomorpha</taxon>
        <taxon>Aphidoidea</taxon>
        <taxon>Aphididae</taxon>
        <taxon>Lachninae</taxon>
        <taxon>Cinara</taxon>
    </lineage>
</organism>